<gene>
    <name evidence="1 3 4" type="ORF">SRAE_1000095700</name>
</gene>
<protein>
    <submittedName>
        <fullName evidence="1 3">Uncharacterized protein</fullName>
    </submittedName>
</protein>
<reference evidence="1 2" key="1">
    <citation type="submission" date="2014-09" db="EMBL/GenBank/DDBJ databases">
        <authorList>
            <person name="Martin A.A."/>
        </authorList>
    </citation>
    <scope>NUCLEOTIDE SEQUENCE</scope>
    <source>
        <strain evidence="2">ED321</strain>
        <strain evidence="1">ED321 Heterogonic</strain>
    </source>
</reference>
<dbReference type="RefSeq" id="XP_024501889.1">
    <property type="nucleotide sequence ID" value="XM_024647853.1"/>
</dbReference>
<evidence type="ECO:0000313" key="2">
    <source>
        <dbReference type="Proteomes" id="UP000035682"/>
    </source>
</evidence>
<sequence length="118" mass="13554">MYTAIINEDNNEKLCKANDILGNNYYPQKQIVNKENSTNNVSDISLNEFSYSESSDIPNCIISDFEAPLTFHKCNCSEEGKSKKTVYTQRGNVIEWEVIQEENIYDDFSFQISSSDDK</sequence>
<name>A0A090L3P6_STRRB</name>
<organism evidence="1">
    <name type="scientific">Strongyloides ratti</name>
    <name type="common">Parasitic roundworm</name>
    <dbReference type="NCBI Taxonomy" id="34506"/>
    <lineage>
        <taxon>Eukaryota</taxon>
        <taxon>Metazoa</taxon>
        <taxon>Ecdysozoa</taxon>
        <taxon>Nematoda</taxon>
        <taxon>Chromadorea</taxon>
        <taxon>Rhabditida</taxon>
        <taxon>Tylenchina</taxon>
        <taxon>Panagrolaimomorpha</taxon>
        <taxon>Strongyloidoidea</taxon>
        <taxon>Strongyloididae</taxon>
        <taxon>Strongyloides</taxon>
    </lineage>
</organism>
<evidence type="ECO:0000313" key="1">
    <source>
        <dbReference type="EMBL" id="CEF62687.1"/>
    </source>
</evidence>
<dbReference type="CTD" id="36375052"/>
<keyword evidence="2" id="KW-1185">Reference proteome</keyword>
<reference evidence="3" key="2">
    <citation type="submission" date="2020-12" db="UniProtKB">
        <authorList>
            <consortium name="WormBaseParasite"/>
        </authorList>
    </citation>
    <scope>IDENTIFICATION</scope>
</reference>
<evidence type="ECO:0000313" key="4">
    <source>
        <dbReference type="WormBase" id="SRAE_1000095700"/>
    </source>
</evidence>
<evidence type="ECO:0000313" key="3">
    <source>
        <dbReference type="WBParaSite" id="SRAE_1000095700.1"/>
    </source>
</evidence>
<dbReference type="EMBL" id="LN609528">
    <property type="protein sequence ID" value="CEF62687.1"/>
    <property type="molecule type" value="Genomic_DNA"/>
</dbReference>
<proteinExistence type="predicted"/>
<dbReference type="WBParaSite" id="SRAE_1000095700.1">
    <property type="protein sequence ID" value="SRAE_1000095700.1"/>
    <property type="gene ID" value="WBGene00257557"/>
</dbReference>
<dbReference type="WormBase" id="SRAE_1000095700">
    <property type="protein sequence ID" value="SRP08021"/>
    <property type="gene ID" value="WBGene00257557"/>
</dbReference>
<dbReference type="AlphaFoldDB" id="A0A090L3P6"/>
<dbReference type="GeneID" id="36375052"/>
<dbReference type="Proteomes" id="UP000035682">
    <property type="component" value="Unplaced"/>
</dbReference>
<accession>A0A090L3P6</accession>